<sequence>MQYRFHGNAAHVETAQALVRRKARLLERRFANTADDLKMLDVALHYHDKTNSYRARLLFRGPTQQIAADGHADTLGYAIRRAFHDLYDQVDRYLADLQREPEIRRAQSEGLAEREARLREMKQGTIEQGSEDADVG</sequence>
<reference evidence="1 2" key="2">
    <citation type="journal article" date="2010" name="Stand. Genomic Sci.">
        <title>Complete genome sequence of Desulfohalobium retbaense type strain (HR(100)).</title>
        <authorList>
            <person name="Spring S."/>
            <person name="Nolan M."/>
            <person name="Lapidus A."/>
            <person name="Glavina Del Rio T."/>
            <person name="Copeland A."/>
            <person name="Tice H."/>
            <person name="Cheng J.F."/>
            <person name="Lucas S."/>
            <person name="Land M."/>
            <person name="Chen F."/>
            <person name="Bruce D."/>
            <person name="Goodwin L."/>
            <person name="Pitluck S."/>
            <person name="Ivanova N."/>
            <person name="Mavromatis K."/>
            <person name="Mikhailova N."/>
            <person name="Pati A."/>
            <person name="Chen A."/>
            <person name="Palaniappan K."/>
            <person name="Hauser L."/>
            <person name="Chang Y.J."/>
            <person name="Jeffries C.D."/>
            <person name="Munk C."/>
            <person name="Kiss H."/>
            <person name="Chain P."/>
            <person name="Han C."/>
            <person name="Brettin T."/>
            <person name="Detter J.C."/>
            <person name="Schuler E."/>
            <person name="Goker M."/>
            <person name="Rohde M."/>
            <person name="Bristow J."/>
            <person name="Eisen J.A."/>
            <person name="Markowitz V."/>
            <person name="Hugenholtz P."/>
            <person name="Kyrpides N.C."/>
            <person name="Klenk H.P."/>
        </authorList>
    </citation>
    <scope>NUCLEOTIDE SEQUENCE [LARGE SCALE GENOMIC DNA]</scope>
    <source>
        <strain evidence="2">ATCC 49802 / DSM 20745 / S 6022</strain>
    </source>
</reference>
<name>D1CAB9_SPHTD</name>
<gene>
    <name evidence="1" type="ordered locus">Sthe_3362</name>
</gene>
<dbReference type="Gene3D" id="3.30.160.100">
    <property type="entry name" value="Ribosome hibernation promotion factor-like"/>
    <property type="match status" value="1"/>
</dbReference>
<dbReference type="HOGENOM" id="CLU_1874126_0_0_0"/>
<organism evidence="1 2">
    <name type="scientific">Sphaerobacter thermophilus (strain ATCC 49802 / DSM 20745 / KCCM 41009 / NCIMB 13125 / S 6022)</name>
    <dbReference type="NCBI Taxonomy" id="479434"/>
    <lineage>
        <taxon>Bacteria</taxon>
        <taxon>Pseudomonadati</taxon>
        <taxon>Thermomicrobiota</taxon>
        <taxon>Thermomicrobia</taxon>
        <taxon>Sphaerobacterales</taxon>
        <taxon>Sphaerobacterineae</taxon>
        <taxon>Sphaerobacteraceae</taxon>
        <taxon>Sphaerobacter</taxon>
    </lineage>
</organism>
<proteinExistence type="predicted"/>
<protein>
    <recommendedName>
        <fullName evidence="3">Ribosomal subunit interface protein</fullName>
    </recommendedName>
</protein>
<dbReference type="EMBL" id="CP001824">
    <property type="protein sequence ID" value="ACZ40762.1"/>
    <property type="molecule type" value="Genomic_DNA"/>
</dbReference>
<evidence type="ECO:0000313" key="2">
    <source>
        <dbReference type="Proteomes" id="UP000002027"/>
    </source>
</evidence>
<dbReference type="SUPFAM" id="SSF69754">
    <property type="entry name" value="Ribosome binding protein Y (YfiA homologue)"/>
    <property type="match status" value="1"/>
</dbReference>
<accession>D1CAB9</accession>
<dbReference type="STRING" id="479434.Sthe_3362"/>
<keyword evidence="2" id="KW-1185">Reference proteome</keyword>
<reference evidence="2" key="1">
    <citation type="submission" date="2009-11" db="EMBL/GenBank/DDBJ databases">
        <title>The complete chromosome 2 of Sphaerobacter thermophilus DSM 20745.</title>
        <authorList>
            <person name="Lucas S."/>
            <person name="Copeland A."/>
            <person name="Lapidus A."/>
            <person name="Glavina del Rio T."/>
            <person name="Dalin E."/>
            <person name="Tice H."/>
            <person name="Bruce D."/>
            <person name="Goodwin L."/>
            <person name="Pitluck S."/>
            <person name="Kyrpides N."/>
            <person name="Mavromatis K."/>
            <person name="Ivanova N."/>
            <person name="Mikhailova N."/>
            <person name="LaButti K.M."/>
            <person name="Clum A."/>
            <person name="Sun H.I."/>
            <person name="Brettin T."/>
            <person name="Detter J.C."/>
            <person name="Han C."/>
            <person name="Larimer F."/>
            <person name="Land M."/>
            <person name="Hauser L."/>
            <person name="Markowitz V."/>
            <person name="Cheng J.F."/>
            <person name="Hugenholtz P."/>
            <person name="Woyke T."/>
            <person name="Wu D."/>
            <person name="Steenblock K."/>
            <person name="Schneider S."/>
            <person name="Pukall R."/>
            <person name="Goeker M."/>
            <person name="Klenk H.P."/>
            <person name="Eisen J.A."/>
        </authorList>
    </citation>
    <scope>NUCLEOTIDE SEQUENCE [LARGE SCALE GENOMIC DNA]</scope>
    <source>
        <strain evidence="2">ATCC 49802 / DSM 20745 / S 6022</strain>
    </source>
</reference>
<dbReference type="InterPro" id="IPR036567">
    <property type="entry name" value="RHF-like"/>
</dbReference>
<evidence type="ECO:0008006" key="3">
    <source>
        <dbReference type="Google" id="ProtNLM"/>
    </source>
</evidence>
<evidence type="ECO:0000313" key="1">
    <source>
        <dbReference type="EMBL" id="ACZ40762.1"/>
    </source>
</evidence>
<dbReference type="InParanoid" id="D1CAB9"/>
<dbReference type="RefSeq" id="WP_012873797.1">
    <property type="nucleotide sequence ID" value="NC_013524.1"/>
</dbReference>
<dbReference type="KEGG" id="sti:Sthe_3362"/>
<dbReference type="Proteomes" id="UP000002027">
    <property type="component" value="Chromosome 2"/>
</dbReference>
<dbReference type="eggNOG" id="ENOG5030VFB">
    <property type="taxonomic scope" value="Bacteria"/>
</dbReference>
<dbReference type="AlphaFoldDB" id="D1CAB9"/>